<evidence type="ECO:0000313" key="3">
    <source>
        <dbReference type="Proteomes" id="UP001151532"/>
    </source>
</evidence>
<keyword evidence="1" id="KW-0812">Transmembrane</keyword>
<accession>A0A9Q0NUB0</accession>
<sequence length="258" mass="28424">MSVVSPFLVSLWYFAHAAAPKVSVPVYLISLLLLLLKVLLLLYLLDSVDLLKSQQRGRERTSLEELGSVHGENGLLRFVIPGKGYVSGWEHSILQKKLLEHMMPRPVELRGKKAKVNFPNEAPCASGKRPIKGNSQKRLTKANLSQNFSYTSNPETDYNNMGFVEEKPQLNQFGMMSSFSASGDSGVTPLTLSDNAPVYFNSDKGSNSFDCDMGWGEQGPNTPEILSVLAATSEVDESVFVDANPKKLKPYSRECSAC</sequence>
<protein>
    <submittedName>
        <fullName evidence="2">ETHYLENE-RESPONSIVE TRANSCRIPTION FACTOR RAP2-3</fullName>
    </submittedName>
</protein>
<keyword evidence="1" id="KW-1133">Transmembrane helix</keyword>
<evidence type="ECO:0000256" key="1">
    <source>
        <dbReference type="SAM" id="Phobius"/>
    </source>
</evidence>
<reference evidence="2" key="1">
    <citation type="submission" date="2022-11" db="EMBL/GenBank/DDBJ databases">
        <authorList>
            <person name="Hyden B.L."/>
            <person name="Feng K."/>
            <person name="Yates T."/>
            <person name="Jawdy S."/>
            <person name="Smart L.B."/>
            <person name="Muchero W."/>
        </authorList>
    </citation>
    <scope>NUCLEOTIDE SEQUENCE</scope>
    <source>
        <tissue evidence="2">Shoot tip</tissue>
    </source>
</reference>
<organism evidence="2 3">
    <name type="scientific">Salix purpurea</name>
    <name type="common">Purple osier willow</name>
    <dbReference type="NCBI Taxonomy" id="77065"/>
    <lineage>
        <taxon>Eukaryota</taxon>
        <taxon>Viridiplantae</taxon>
        <taxon>Streptophyta</taxon>
        <taxon>Embryophyta</taxon>
        <taxon>Tracheophyta</taxon>
        <taxon>Spermatophyta</taxon>
        <taxon>Magnoliopsida</taxon>
        <taxon>eudicotyledons</taxon>
        <taxon>Gunneridae</taxon>
        <taxon>Pentapetalae</taxon>
        <taxon>rosids</taxon>
        <taxon>fabids</taxon>
        <taxon>Malpighiales</taxon>
        <taxon>Salicaceae</taxon>
        <taxon>Saliceae</taxon>
        <taxon>Salix</taxon>
    </lineage>
</organism>
<dbReference type="EMBL" id="JAPFFK010000276">
    <property type="protein sequence ID" value="KAJ6676029.1"/>
    <property type="molecule type" value="Genomic_DNA"/>
</dbReference>
<proteinExistence type="predicted"/>
<feature type="transmembrane region" description="Helical" evidence="1">
    <location>
        <begin position="27"/>
        <end position="45"/>
    </location>
</feature>
<dbReference type="OrthoDB" id="668733at2759"/>
<dbReference type="AlphaFoldDB" id="A0A9Q0NUB0"/>
<name>A0A9Q0NUB0_SALPP</name>
<gene>
    <name evidence="2" type="ORF">OIU79_020373</name>
</gene>
<dbReference type="Proteomes" id="UP001151532">
    <property type="component" value="Unassembled WGS sequence"/>
</dbReference>
<keyword evidence="1" id="KW-0472">Membrane</keyword>
<evidence type="ECO:0000313" key="2">
    <source>
        <dbReference type="EMBL" id="KAJ6676029.1"/>
    </source>
</evidence>
<reference evidence="2" key="2">
    <citation type="journal article" date="2023" name="Int. J. Mol. Sci.">
        <title>De Novo Assembly and Annotation of 11 Diverse Shrub Willow (Salix) Genomes Reveals Novel Gene Organization in Sex-Linked Regions.</title>
        <authorList>
            <person name="Hyden B."/>
            <person name="Feng K."/>
            <person name="Yates T.B."/>
            <person name="Jawdy S."/>
            <person name="Cereghino C."/>
            <person name="Smart L.B."/>
            <person name="Muchero W."/>
        </authorList>
    </citation>
    <scope>NUCLEOTIDE SEQUENCE</scope>
    <source>
        <tissue evidence="2">Shoot tip</tissue>
    </source>
</reference>
<comment type="caution">
    <text evidence="2">The sequence shown here is derived from an EMBL/GenBank/DDBJ whole genome shotgun (WGS) entry which is preliminary data.</text>
</comment>
<keyword evidence="3" id="KW-1185">Reference proteome</keyword>